<organism evidence="10 11">
    <name type="scientific">Dioscorea cayennensis subsp. rotundata</name>
    <name type="common">White Guinea yam</name>
    <name type="synonym">Dioscorea rotundata</name>
    <dbReference type="NCBI Taxonomy" id="55577"/>
    <lineage>
        <taxon>Eukaryota</taxon>
        <taxon>Viridiplantae</taxon>
        <taxon>Streptophyta</taxon>
        <taxon>Embryophyta</taxon>
        <taxon>Tracheophyta</taxon>
        <taxon>Spermatophyta</taxon>
        <taxon>Magnoliopsida</taxon>
        <taxon>Liliopsida</taxon>
        <taxon>Dioscoreales</taxon>
        <taxon>Dioscoreaceae</taxon>
        <taxon>Dioscorea</taxon>
    </lineage>
</organism>
<evidence type="ECO:0000256" key="8">
    <source>
        <dbReference type="SAM" id="MobiDB-lite"/>
    </source>
</evidence>
<evidence type="ECO:0000256" key="7">
    <source>
        <dbReference type="RuleBase" id="RU365071"/>
    </source>
</evidence>
<dbReference type="PANTHER" id="PTHR16140">
    <property type="entry name" value="NON-STRUCTURAL MAINTENANCE OF CHROMOSOMES ELEMENT 4"/>
    <property type="match status" value="1"/>
</dbReference>
<dbReference type="AlphaFoldDB" id="A0AB40BG89"/>
<dbReference type="RefSeq" id="XP_039126261.1">
    <property type="nucleotide sequence ID" value="XM_039270327.1"/>
</dbReference>
<evidence type="ECO:0000256" key="1">
    <source>
        <dbReference type="ARBA" id="ARBA00004123"/>
    </source>
</evidence>
<evidence type="ECO:0000256" key="3">
    <source>
        <dbReference type="ARBA" id="ARBA00022763"/>
    </source>
</evidence>
<evidence type="ECO:0000256" key="2">
    <source>
        <dbReference type="ARBA" id="ARBA00008997"/>
    </source>
</evidence>
<evidence type="ECO:0000256" key="6">
    <source>
        <dbReference type="ARBA" id="ARBA00023242"/>
    </source>
</evidence>
<comment type="subunit">
    <text evidence="7">Component of the SMC5-SMC6 complex.</text>
</comment>
<dbReference type="GO" id="GO:0005634">
    <property type="term" value="C:nucleus"/>
    <property type="evidence" value="ECO:0007669"/>
    <property type="project" value="UniProtKB-SubCell"/>
</dbReference>
<protein>
    <recommendedName>
        <fullName evidence="7">Non-structural maintenance of chromosomes element 4</fullName>
    </recommendedName>
</protein>
<feature type="compositionally biased region" description="Basic residues" evidence="8">
    <location>
        <begin position="1"/>
        <end position="10"/>
    </location>
</feature>
<dbReference type="InterPro" id="IPR027786">
    <property type="entry name" value="Nse4/EID"/>
</dbReference>
<keyword evidence="3 7" id="KW-0227">DNA damage</keyword>
<evidence type="ECO:0000313" key="11">
    <source>
        <dbReference type="RefSeq" id="XP_039126261.1"/>
    </source>
</evidence>
<evidence type="ECO:0000313" key="10">
    <source>
        <dbReference type="Proteomes" id="UP001515500"/>
    </source>
</evidence>
<dbReference type="GO" id="GO:0006310">
    <property type="term" value="P:DNA recombination"/>
    <property type="evidence" value="ECO:0007669"/>
    <property type="project" value="UniProtKB-UniRule"/>
</dbReference>
<comment type="function">
    <text evidence="7">Component of the SMC5-SMC6 complex, that promotes sister chromatid alignment after DNA damage and facilitates double-stranded DNA breaks (DSBs) repair via homologous recombination between sister chromatids.</text>
</comment>
<name>A0AB40BG89_DIOCR</name>
<dbReference type="Pfam" id="PF08743">
    <property type="entry name" value="Nse4_C"/>
    <property type="match status" value="1"/>
</dbReference>
<feature type="region of interest" description="Disordered" evidence="8">
    <location>
        <begin position="1"/>
        <end position="27"/>
    </location>
</feature>
<dbReference type="PANTHER" id="PTHR16140:SF0">
    <property type="entry name" value="NON-STRUCTURAL MAINTENANCE OF CHROMOSOMES ELEMENT 4"/>
    <property type="match status" value="1"/>
</dbReference>
<comment type="subcellular location">
    <subcellularLocation>
        <location evidence="1 7">Nucleus</location>
    </subcellularLocation>
</comment>
<dbReference type="GO" id="GO:0030915">
    <property type="term" value="C:Smc5-Smc6 complex"/>
    <property type="evidence" value="ECO:0007669"/>
    <property type="project" value="UniProtKB-UniRule"/>
</dbReference>
<keyword evidence="5 7" id="KW-0234">DNA repair</keyword>
<keyword evidence="4 7" id="KW-0233">DNA recombination</keyword>
<comment type="similarity">
    <text evidence="2 7">Belongs to the NSE4 family.</text>
</comment>
<reference evidence="11" key="1">
    <citation type="submission" date="2025-08" db="UniProtKB">
        <authorList>
            <consortium name="RefSeq"/>
        </authorList>
    </citation>
    <scope>IDENTIFICATION</scope>
</reference>
<sequence length="312" mass="34946">MAKGVKKRKLGSGTGSPQPFRDQPDALGVEERRVLRSRYIAIQKFINEEGEDIMKGSLEKFWPIMTHVDSLHKMVNKPREQVADAVALLDIANTLVTSVRSQTNGELTPSDFLTSLIKNSGKIYGGSLLENVPNTKIWVDVGLIVAPILRISPAFHTMVGPMNTDVKQRKTSARGQRTRPAGRAYAKELTDTEGEKKVDTDMNMITMFDILRKNKSIRLENLVLNRTSFAQTVENLFTLSFLVKDGRVSITVNMNEHHIVSPKNAPAATSITSGDASYNQFIFRLDFNDWKLMINIVKDGEDVMPHRNFQTG</sequence>
<gene>
    <name evidence="11" type="primary">LOC120262246</name>
</gene>
<keyword evidence="10" id="KW-1185">Reference proteome</keyword>
<dbReference type="GO" id="GO:0006281">
    <property type="term" value="P:DNA repair"/>
    <property type="evidence" value="ECO:0007669"/>
    <property type="project" value="UniProtKB-UniRule"/>
</dbReference>
<dbReference type="GeneID" id="120262246"/>
<keyword evidence="6 7" id="KW-0539">Nucleus</keyword>
<dbReference type="InterPro" id="IPR014854">
    <property type="entry name" value="Nse4_C"/>
</dbReference>
<feature type="domain" description="Non-structural maintenance of chromosome element 4 C-terminal" evidence="9">
    <location>
        <begin position="217"/>
        <end position="302"/>
    </location>
</feature>
<dbReference type="Proteomes" id="UP001515500">
    <property type="component" value="Chromosome 5"/>
</dbReference>
<accession>A0AB40BG89</accession>
<evidence type="ECO:0000256" key="4">
    <source>
        <dbReference type="ARBA" id="ARBA00023172"/>
    </source>
</evidence>
<evidence type="ECO:0000259" key="9">
    <source>
        <dbReference type="Pfam" id="PF08743"/>
    </source>
</evidence>
<evidence type="ECO:0000256" key="5">
    <source>
        <dbReference type="ARBA" id="ARBA00023204"/>
    </source>
</evidence>
<proteinExistence type="inferred from homology"/>